<evidence type="ECO:0000313" key="3">
    <source>
        <dbReference type="Proteomes" id="UP000078540"/>
    </source>
</evidence>
<feature type="region of interest" description="Disordered" evidence="1">
    <location>
        <begin position="202"/>
        <end position="228"/>
    </location>
</feature>
<feature type="non-terminal residue" evidence="2">
    <location>
        <position position="1"/>
    </location>
</feature>
<sequence length="228" mass="25664">ISVYFLPRVNHLTLARVNKIIRRTLTFTRARSYLIHLIANCAQSYHVSQYARTRAQTRDYNGPTLINVIGVHPCVINSVLLTLKNSLTYIKLEMDVHTHLNKLKRKKSNLVLDLIHYGLIHYGQQALLCPILYLPNSNILTSRLIHSVIFFSIVTRGNVYQGNVIISECSTSLSSSPGLSSFTLYRSSCVLIYGMRDANPPKRALSETVSPRMATENAKSPRNAIGHD</sequence>
<proteinExistence type="predicted"/>
<name>A0A195BR50_9HYME</name>
<accession>A0A195BR50</accession>
<keyword evidence="3" id="KW-1185">Reference proteome</keyword>
<evidence type="ECO:0000256" key="1">
    <source>
        <dbReference type="SAM" id="MobiDB-lite"/>
    </source>
</evidence>
<protein>
    <submittedName>
        <fullName evidence="2">Uncharacterized protein</fullName>
    </submittedName>
</protein>
<reference evidence="2 3" key="1">
    <citation type="submission" date="2015-09" db="EMBL/GenBank/DDBJ databases">
        <title>Atta colombica WGS genome.</title>
        <authorList>
            <person name="Nygaard S."/>
            <person name="Hu H."/>
            <person name="Boomsma J."/>
            <person name="Zhang G."/>
        </authorList>
    </citation>
    <scope>NUCLEOTIDE SEQUENCE [LARGE SCALE GENOMIC DNA]</scope>
    <source>
        <strain evidence="2">Treedump-2</strain>
        <tissue evidence="2">Whole body</tissue>
    </source>
</reference>
<evidence type="ECO:0000313" key="2">
    <source>
        <dbReference type="EMBL" id="KYM89331.1"/>
    </source>
</evidence>
<dbReference type="AlphaFoldDB" id="A0A195BR50"/>
<organism evidence="2 3">
    <name type="scientific">Atta colombica</name>
    <dbReference type="NCBI Taxonomy" id="520822"/>
    <lineage>
        <taxon>Eukaryota</taxon>
        <taxon>Metazoa</taxon>
        <taxon>Ecdysozoa</taxon>
        <taxon>Arthropoda</taxon>
        <taxon>Hexapoda</taxon>
        <taxon>Insecta</taxon>
        <taxon>Pterygota</taxon>
        <taxon>Neoptera</taxon>
        <taxon>Endopterygota</taxon>
        <taxon>Hymenoptera</taxon>
        <taxon>Apocrita</taxon>
        <taxon>Aculeata</taxon>
        <taxon>Formicoidea</taxon>
        <taxon>Formicidae</taxon>
        <taxon>Myrmicinae</taxon>
        <taxon>Atta</taxon>
    </lineage>
</organism>
<dbReference type="Proteomes" id="UP000078540">
    <property type="component" value="Unassembled WGS sequence"/>
</dbReference>
<dbReference type="EMBL" id="KQ976419">
    <property type="protein sequence ID" value="KYM89331.1"/>
    <property type="molecule type" value="Genomic_DNA"/>
</dbReference>
<gene>
    <name evidence="2" type="ORF">ALC53_02407</name>
</gene>